<dbReference type="EMBL" id="CP036280">
    <property type="protein sequence ID" value="QDU71837.1"/>
    <property type="molecule type" value="Genomic_DNA"/>
</dbReference>
<reference evidence="2 3" key="1">
    <citation type="submission" date="2019-02" db="EMBL/GenBank/DDBJ databases">
        <title>Deep-cultivation of Planctomycetes and their phenomic and genomic characterization uncovers novel biology.</title>
        <authorList>
            <person name="Wiegand S."/>
            <person name="Jogler M."/>
            <person name="Boedeker C."/>
            <person name="Pinto D."/>
            <person name="Vollmers J."/>
            <person name="Rivas-Marin E."/>
            <person name="Kohn T."/>
            <person name="Peeters S.H."/>
            <person name="Heuer A."/>
            <person name="Rast P."/>
            <person name="Oberbeckmann S."/>
            <person name="Bunk B."/>
            <person name="Jeske O."/>
            <person name="Meyerdierks A."/>
            <person name="Storesund J.E."/>
            <person name="Kallscheuer N."/>
            <person name="Luecker S."/>
            <person name="Lage O.M."/>
            <person name="Pohl T."/>
            <person name="Merkel B.J."/>
            <person name="Hornburger P."/>
            <person name="Mueller R.-W."/>
            <person name="Bruemmer F."/>
            <person name="Labrenz M."/>
            <person name="Spormann A.M."/>
            <person name="Op den Camp H."/>
            <person name="Overmann J."/>
            <person name="Amann R."/>
            <person name="Jetten M.S.M."/>
            <person name="Mascher T."/>
            <person name="Medema M.H."/>
            <person name="Devos D.P."/>
            <person name="Kaster A.-K."/>
            <person name="Ovreas L."/>
            <person name="Rohde M."/>
            <person name="Galperin M.Y."/>
            <person name="Jogler C."/>
        </authorList>
    </citation>
    <scope>NUCLEOTIDE SEQUENCE [LARGE SCALE GENOMIC DNA]</scope>
    <source>
        <strain evidence="2 3">Pan265</strain>
    </source>
</reference>
<organism evidence="2 3">
    <name type="scientific">Mucisphaera calidilacus</name>
    <dbReference type="NCBI Taxonomy" id="2527982"/>
    <lineage>
        <taxon>Bacteria</taxon>
        <taxon>Pseudomonadati</taxon>
        <taxon>Planctomycetota</taxon>
        <taxon>Phycisphaerae</taxon>
        <taxon>Phycisphaerales</taxon>
        <taxon>Phycisphaeraceae</taxon>
        <taxon>Mucisphaera</taxon>
    </lineage>
</organism>
<dbReference type="KEGG" id="mcad:Pan265_16910"/>
<feature type="compositionally biased region" description="Low complexity" evidence="1">
    <location>
        <begin position="26"/>
        <end position="39"/>
    </location>
</feature>
<sequence length="81" mass="8775">MPANRAKLAELLAKATGQTLEIRTSTPQTNTATDQQTATGKANLRDALNQPGIKLALEIFPDATVTNIEQQQQPDNDDKDN</sequence>
<evidence type="ECO:0000313" key="3">
    <source>
        <dbReference type="Proteomes" id="UP000320386"/>
    </source>
</evidence>
<feature type="region of interest" description="Disordered" evidence="1">
    <location>
        <begin position="19"/>
        <end position="39"/>
    </location>
</feature>
<dbReference type="AlphaFoldDB" id="A0A518BXX6"/>
<evidence type="ECO:0000313" key="2">
    <source>
        <dbReference type="EMBL" id="QDU71837.1"/>
    </source>
</evidence>
<name>A0A518BXX6_9BACT</name>
<protein>
    <submittedName>
        <fullName evidence="2">DNA polymerase III subunits gamma and tau</fullName>
    </submittedName>
</protein>
<dbReference type="RefSeq" id="WP_145446035.1">
    <property type="nucleotide sequence ID" value="NZ_CP036280.1"/>
</dbReference>
<accession>A0A518BXX6</accession>
<dbReference type="Proteomes" id="UP000320386">
    <property type="component" value="Chromosome"/>
</dbReference>
<proteinExistence type="predicted"/>
<gene>
    <name evidence="2" type="ORF">Pan265_16910</name>
</gene>
<evidence type="ECO:0000256" key="1">
    <source>
        <dbReference type="SAM" id="MobiDB-lite"/>
    </source>
</evidence>
<keyword evidence="3" id="KW-1185">Reference proteome</keyword>